<evidence type="ECO:0000259" key="7">
    <source>
        <dbReference type="PROSITE" id="PS01180"/>
    </source>
</evidence>
<keyword evidence="11" id="KW-1185">Reference proteome</keyword>
<dbReference type="SUPFAM" id="SSF56436">
    <property type="entry name" value="C-type lectin-like"/>
    <property type="match status" value="1"/>
</dbReference>
<feature type="domain" description="CUB" evidence="7">
    <location>
        <begin position="306"/>
        <end position="418"/>
    </location>
</feature>
<dbReference type="SUPFAM" id="SSF57424">
    <property type="entry name" value="LDL receptor-like module"/>
    <property type="match status" value="1"/>
</dbReference>
<dbReference type="SMART" id="SM00042">
    <property type="entry name" value="CUB"/>
    <property type="match status" value="3"/>
</dbReference>
<evidence type="ECO:0000256" key="3">
    <source>
        <dbReference type="ARBA" id="ARBA00023157"/>
    </source>
</evidence>
<dbReference type="InterPro" id="IPR016186">
    <property type="entry name" value="C-type_lectin-like/link_sf"/>
</dbReference>
<feature type="disulfide bond" evidence="6">
    <location>
        <begin position="540"/>
        <end position="567"/>
    </location>
</feature>
<dbReference type="InterPro" id="IPR016187">
    <property type="entry name" value="CTDL_fold"/>
</dbReference>
<dbReference type="Gene3D" id="2.10.70.10">
    <property type="entry name" value="Complement Module, domain 1"/>
    <property type="match status" value="2"/>
</dbReference>
<dbReference type="CDD" id="cd00112">
    <property type="entry name" value="LDLa"/>
    <property type="match status" value="1"/>
</dbReference>
<dbReference type="InterPro" id="IPR036055">
    <property type="entry name" value="LDL_receptor-like_sf"/>
</dbReference>
<dbReference type="InterPro" id="IPR023415">
    <property type="entry name" value="LDLR_class-A_CS"/>
</dbReference>
<evidence type="ECO:0000256" key="2">
    <source>
        <dbReference type="ARBA" id="ARBA00022737"/>
    </source>
</evidence>
<evidence type="ECO:0000256" key="5">
    <source>
        <dbReference type="PROSITE-ProRule" id="PRU00124"/>
    </source>
</evidence>
<name>A0ABQ9FMU9_TEGGR</name>
<comment type="caution">
    <text evidence="10">The sequence shown here is derived from an EMBL/GenBank/DDBJ whole genome shotgun (WGS) entry which is preliminary data.</text>
</comment>
<dbReference type="InterPro" id="IPR000436">
    <property type="entry name" value="Sushi_SCR_CCP_dom"/>
</dbReference>
<feature type="domain" description="Sushi" evidence="9">
    <location>
        <begin position="511"/>
        <end position="569"/>
    </location>
</feature>
<dbReference type="Gene3D" id="2.60.120.290">
    <property type="entry name" value="Spermadhesin, CUB domain"/>
    <property type="match status" value="3"/>
</dbReference>
<dbReference type="Gene3D" id="4.10.400.10">
    <property type="entry name" value="Low-density Lipoprotein Receptor"/>
    <property type="match status" value="1"/>
</dbReference>
<dbReference type="CDD" id="cd00037">
    <property type="entry name" value="CLECT"/>
    <property type="match status" value="1"/>
</dbReference>
<keyword evidence="3 6" id="KW-1015">Disulfide bond</keyword>
<sequence length="672" mass="75189">MDVTKHEFEIDYIQTDISWLHCPEEATTICRSYGGHLVKIQGFNPNQGVGELVENFISKLNQELSNINGSLENDGLSFWIGLKRNGYGNYSWSDGEVAQVYEGFWSLGQPSGFQRGFEQCCRMDVNIYDEYGSYRWSLGSCETRLPFLCEVSACVAGQFRCADGKKCISPTWLCDGVKDCLDESDELDCKEKCGGYLTGTQGSLHSPNYPHSYPHYSFCHWKIEVPAGKRINLEFEFFSLEDKYDTLSVYDGSSNTDPLIATYTGNSTSQVPLSKSNYLVVIFSSDHDGAKQGFNVTWQAVTYESCGGNLVADKDIKYFTSPEYPQKYSDNLLCDWIISNPDPGKVVSLQFESFSMGDENDWVEIRDGEFESSSLFIRYTGAVDMATVFVSSGNKLFVRLKTDSVHRGHGFNASYQGGCDVTVNRGYATIFSPGYSLTDYPSNIRCSWAITQFENKELALVYDGIKKTSANKLREFSGKNVPSPVRSKEILVEFSSDNQVQRSGWMAVVSYDCPSLYPLQSHSSFSTSVTQYGTVVQFSCDIGYHINGPNSIICDIGGKWNTSVPTCNIINCGSPLIPKNGGLLSLNSTFFGVVAIYRCNLGYTLLGNHKVSCTENGWTNYPSCEDSIYIQHLQHIYIYIYNANSVSGVTFIKKLQNYALILYLCLCLKFYI</sequence>
<dbReference type="SUPFAM" id="SSF57535">
    <property type="entry name" value="Complement control module/SCR domain"/>
    <property type="match status" value="2"/>
</dbReference>
<evidence type="ECO:0000313" key="11">
    <source>
        <dbReference type="Proteomes" id="UP001217089"/>
    </source>
</evidence>
<keyword evidence="6" id="KW-0768">Sushi</keyword>
<dbReference type="Pfam" id="PF00059">
    <property type="entry name" value="Lectin_C"/>
    <property type="match status" value="1"/>
</dbReference>
<dbReference type="InterPro" id="IPR001304">
    <property type="entry name" value="C-type_lectin-like"/>
</dbReference>
<accession>A0ABQ9FMU9</accession>
<dbReference type="SUPFAM" id="SSF49854">
    <property type="entry name" value="Spermadhesin, CUB domain"/>
    <property type="match status" value="3"/>
</dbReference>
<dbReference type="SMART" id="SM00034">
    <property type="entry name" value="CLECT"/>
    <property type="match status" value="1"/>
</dbReference>
<dbReference type="PROSITE" id="PS50068">
    <property type="entry name" value="LDLRA_2"/>
    <property type="match status" value="1"/>
</dbReference>
<keyword evidence="2" id="KW-0677">Repeat</keyword>
<dbReference type="PANTHER" id="PTHR24251">
    <property type="entry name" value="OVOCHYMASE-RELATED"/>
    <property type="match status" value="1"/>
</dbReference>
<reference evidence="10 11" key="1">
    <citation type="submission" date="2022-12" db="EMBL/GenBank/DDBJ databases">
        <title>Chromosome-level genome of Tegillarca granosa.</title>
        <authorList>
            <person name="Kim J."/>
        </authorList>
    </citation>
    <scope>NUCLEOTIDE SEQUENCE [LARGE SCALE GENOMIC DNA]</scope>
    <source>
        <strain evidence="10">Teg-2019</strain>
        <tissue evidence="10">Adductor muscle</tissue>
    </source>
</reference>
<dbReference type="CDD" id="cd00041">
    <property type="entry name" value="CUB"/>
    <property type="match status" value="2"/>
</dbReference>
<protein>
    <submittedName>
        <fullName evidence="10">Uncharacterized protein</fullName>
    </submittedName>
</protein>
<dbReference type="PROSITE" id="PS01209">
    <property type="entry name" value="LDLRA_1"/>
    <property type="match status" value="1"/>
</dbReference>
<proteinExistence type="predicted"/>
<dbReference type="Pfam" id="PF00084">
    <property type="entry name" value="Sushi"/>
    <property type="match status" value="2"/>
</dbReference>
<dbReference type="Proteomes" id="UP001217089">
    <property type="component" value="Unassembled WGS sequence"/>
</dbReference>
<gene>
    <name evidence="10" type="ORF">KUTeg_003697</name>
</gene>
<feature type="domain" description="CUB" evidence="7">
    <location>
        <begin position="193"/>
        <end position="301"/>
    </location>
</feature>
<dbReference type="CDD" id="cd00033">
    <property type="entry name" value="CCP"/>
    <property type="match status" value="2"/>
</dbReference>
<feature type="domain" description="C-type lectin" evidence="8">
    <location>
        <begin position="24"/>
        <end position="150"/>
    </location>
</feature>
<feature type="domain" description="CUB" evidence="7">
    <location>
        <begin position="419"/>
        <end position="512"/>
    </location>
</feature>
<evidence type="ECO:0000256" key="4">
    <source>
        <dbReference type="PROSITE-ProRule" id="PRU00059"/>
    </source>
</evidence>
<dbReference type="PROSITE" id="PS01180">
    <property type="entry name" value="CUB"/>
    <property type="match status" value="3"/>
</dbReference>
<dbReference type="SMART" id="SM00192">
    <property type="entry name" value="LDLa"/>
    <property type="match status" value="1"/>
</dbReference>
<organism evidence="10 11">
    <name type="scientific">Tegillarca granosa</name>
    <name type="common">Malaysian cockle</name>
    <name type="synonym">Anadara granosa</name>
    <dbReference type="NCBI Taxonomy" id="220873"/>
    <lineage>
        <taxon>Eukaryota</taxon>
        <taxon>Metazoa</taxon>
        <taxon>Spiralia</taxon>
        <taxon>Lophotrochozoa</taxon>
        <taxon>Mollusca</taxon>
        <taxon>Bivalvia</taxon>
        <taxon>Autobranchia</taxon>
        <taxon>Pteriomorphia</taxon>
        <taxon>Arcoida</taxon>
        <taxon>Arcoidea</taxon>
        <taxon>Arcidae</taxon>
        <taxon>Tegillarca</taxon>
    </lineage>
</organism>
<dbReference type="InterPro" id="IPR035914">
    <property type="entry name" value="Sperma_CUB_dom_sf"/>
</dbReference>
<dbReference type="Pfam" id="PF00057">
    <property type="entry name" value="Ldl_recept_a"/>
    <property type="match status" value="1"/>
</dbReference>
<dbReference type="EMBL" id="JARBDR010000214">
    <property type="protein sequence ID" value="KAJ8318606.1"/>
    <property type="molecule type" value="Genomic_DNA"/>
</dbReference>
<dbReference type="InterPro" id="IPR035976">
    <property type="entry name" value="Sushi/SCR/CCP_sf"/>
</dbReference>
<dbReference type="Pfam" id="PF00431">
    <property type="entry name" value="CUB"/>
    <property type="match status" value="2"/>
</dbReference>
<evidence type="ECO:0000313" key="10">
    <source>
        <dbReference type="EMBL" id="KAJ8318606.1"/>
    </source>
</evidence>
<evidence type="ECO:0000259" key="8">
    <source>
        <dbReference type="PROSITE" id="PS50041"/>
    </source>
</evidence>
<keyword evidence="1" id="KW-0732">Signal</keyword>
<dbReference type="InterPro" id="IPR002172">
    <property type="entry name" value="LDrepeatLR_classA_rpt"/>
</dbReference>
<dbReference type="SMART" id="SM00032">
    <property type="entry name" value="CCP"/>
    <property type="match status" value="2"/>
</dbReference>
<evidence type="ECO:0000259" key="9">
    <source>
        <dbReference type="PROSITE" id="PS50923"/>
    </source>
</evidence>
<evidence type="ECO:0000256" key="1">
    <source>
        <dbReference type="ARBA" id="ARBA00022729"/>
    </source>
</evidence>
<evidence type="ECO:0000256" key="6">
    <source>
        <dbReference type="PROSITE-ProRule" id="PRU00302"/>
    </source>
</evidence>
<dbReference type="PROSITE" id="PS50041">
    <property type="entry name" value="C_TYPE_LECTIN_2"/>
    <property type="match status" value="1"/>
</dbReference>
<dbReference type="InterPro" id="IPR000859">
    <property type="entry name" value="CUB_dom"/>
</dbReference>
<feature type="domain" description="Sushi" evidence="9">
    <location>
        <begin position="570"/>
        <end position="626"/>
    </location>
</feature>
<feature type="disulfide bond" evidence="4">
    <location>
        <begin position="419"/>
        <end position="446"/>
    </location>
</feature>
<feature type="disulfide bond" evidence="5">
    <location>
        <begin position="174"/>
        <end position="189"/>
    </location>
</feature>
<dbReference type="PROSITE" id="PS50923">
    <property type="entry name" value="SUSHI"/>
    <property type="match status" value="2"/>
</dbReference>
<dbReference type="Gene3D" id="3.10.100.10">
    <property type="entry name" value="Mannose-Binding Protein A, subunit A"/>
    <property type="match status" value="1"/>
</dbReference>
<comment type="caution">
    <text evidence="6">Lacks conserved residue(s) required for the propagation of feature annotation.</text>
</comment>